<evidence type="ECO:0000256" key="3">
    <source>
        <dbReference type="SAM" id="MobiDB-lite"/>
    </source>
</evidence>
<keyword evidence="1 2" id="KW-0238">DNA-binding</keyword>
<dbReference type="PRINTS" id="PR00455">
    <property type="entry name" value="HTHTETR"/>
</dbReference>
<feature type="region of interest" description="Disordered" evidence="3">
    <location>
        <begin position="1"/>
        <end position="25"/>
    </location>
</feature>
<comment type="caution">
    <text evidence="5">The sequence shown here is derived from an EMBL/GenBank/DDBJ whole genome shotgun (WGS) entry which is preliminary data.</text>
</comment>
<dbReference type="Pfam" id="PF14246">
    <property type="entry name" value="TetR_C_7"/>
    <property type="match status" value="1"/>
</dbReference>
<dbReference type="InterPro" id="IPR039536">
    <property type="entry name" value="TetR_C_Proteobacteria"/>
</dbReference>
<evidence type="ECO:0000313" key="6">
    <source>
        <dbReference type="Proteomes" id="UP001209922"/>
    </source>
</evidence>
<dbReference type="Gene3D" id="1.10.10.60">
    <property type="entry name" value="Homeodomain-like"/>
    <property type="match status" value="1"/>
</dbReference>
<dbReference type="InterPro" id="IPR009057">
    <property type="entry name" value="Homeodomain-like_sf"/>
</dbReference>
<dbReference type="InterPro" id="IPR050109">
    <property type="entry name" value="HTH-type_TetR-like_transc_reg"/>
</dbReference>
<keyword evidence="6" id="KW-1185">Reference proteome</keyword>
<dbReference type="Pfam" id="PF00440">
    <property type="entry name" value="TetR_N"/>
    <property type="match status" value="1"/>
</dbReference>
<dbReference type="Proteomes" id="UP001209922">
    <property type="component" value="Unassembled WGS sequence"/>
</dbReference>
<name>A0ABT3JTG2_9XANT</name>
<dbReference type="PANTHER" id="PTHR30055">
    <property type="entry name" value="HTH-TYPE TRANSCRIPTIONAL REGULATOR RUTR"/>
    <property type="match status" value="1"/>
</dbReference>
<evidence type="ECO:0000313" key="5">
    <source>
        <dbReference type="EMBL" id="MCW4471777.1"/>
    </source>
</evidence>
<evidence type="ECO:0000256" key="2">
    <source>
        <dbReference type="PROSITE-ProRule" id="PRU00335"/>
    </source>
</evidence>
<evidence type="ECO:0000256" key="1">
    <source>
        <dbReference type="ARBA" id="ARBA00023125"/>
    </source>
</evidence>
<feature type="domain" description="HTH tetR-type" evidence="4">
    <location>
        <begin position="26"/>
        <end position="86"/>
    </location>
</feature>
<feature type="DNA-binding region" description="H-T-H motif" evidence="2">
    <location>
        <begin position="49"/>
        <end position="68"/>
    </location>
</feature>
<dbReference type="Gene3D" id="1.10.357.10">
    <property type="entry name" value="Tetracycline Repressor, domain 2"/>
    <property type="match status" value="1"/>
</dbReference>
<gene>
    <name evidence="5" type="ORF">OK345_04550</name>
</gene>
<dbReference type="EMBL" id="JAPCHY010000003">
    <property type="protein sequence ID" value="MCW4471777.1"/>
    <property type="molecule type" value="Genomic_DNA"/>
</dbReference>
<protein>
    <submittedName>
        <fullName evidence="5">TetR/AcrR family transcriptional regulator</fullName>
    </submittedName>
</protein>
<evidence type="ECO:0000259" key="4">
    <source>
        <dbReference type="PROSITE" id="PS50977"/>
    </source>
</evidence>
<dbReference type="InterPro" id="IPR036271">
    <property type="entry name" value="Tet_transcr_reg_TetR-rel_C_sf"/>
</dbReference>
<dbReference type="SUPFAM" id="SSF46689">
    <property type="entry name" value="Homeodomain-like"/>
    <property type="match status" value="1"/>
</dbReference>
<proteinExistence type="predicted"/>
<dbReference type="InterPro" id="IPR001647">
    <property type="entry name" value="HTH_TetR"/>
</dbReference>
<dbReference type="RefSeq" id="WP_265126739.1">
    <property type="nucleotide sequence ID" value="NZ_JAPCHY010000003.1"/>
</dbReference>
<accession>A0ABT3JTG2</accession>
<reference evidence="5 6" key="1">
    <citation type="submission" date="2022-10" db="EMBL/GenBank/DDBJ databases">
        <title>Xanthomonas sp. H13-6.</title>
        <authorList>
            <person name="Liu X."/>
            <person name="Deng Z."/>
            <person name="Jiang Y."/>
            <person name="Yu T."/>
            <person name="Ai J."/>
        </authorList>
    </citation>
    <scope>NUCLEOTIDE SEQUENCE [LARGE SCALE GENOMIC DNA]</scope>
    <source>
        <strain evidence="5 6">H13-6</strain>
    </source>
</reference>
<dbReference type="PROSITE" id="PS50977">
    <property type="entry name" value="HTH_TETR_2"/>
    <property type="match status" value="1"/>
</dbReference>
<dbReference type="PANTHER" id="PTHR30055:SF146">
    <property type="entry name" value="HTH-TYPE TRANSCRIPTIONAL DUAL REGULATOR CECR"/>
    <property type="match status" value="1"/>
</dbReference>
<organism evidence="5 6">
    <name type="scientific">Xanthomonas chitinilytica</name>
    <dbReference type="NCBI Taxonomy" id="2989819"/>
    <lineage>
        <taxon>Bacteria</taxon>
        <taxon>Pseudomonadati</taxon>
        <taxon>Pseudomonadota</taxon>
        <taxon>Gammaproteobacteria</taxon>
        <taxon>Lysobacterales</taxon>
        <taxon>Lysobacteraceae</taxon>
        <taxon>Xanthomonas</taxon>
    </lineage>
</organism>
<sequence>MSRKAPVPAPEKPAARASGPGRPKDLGKRAAILDAAKEMFVELGFNGVSMDGIAARAGVSKLTVYSHFGDKEALFLEAVQAKCVEMMPDALFVTDAEGPLRDQLLGIGEAFFTLVSSDAAIATQRMMMSPDTDDRVREMFWRAGPRRTHQALADFLRARVAAGELDIDDVDQAAHQFFCLVKGELHTHMMCGLCTQPAPPDARAHVRTTVDFFLRAYARR</sequence>
<dbReference type="SUPFAM" id="SSF48498">
    <property type="entry name" value="Tetracyclin repressor-like, C-terminal domain"/>
    <property type="match status" value="1"/>
</dbReference>